<evidence type="ECO:0000256" key="2">
    <source>
        <dbReference type="PROSITE-ProRule" id="PRU00221"/>
    </source>
</evidence>
<dbReference type="PANTHER" id="PTHR10039:SF5">
    <property type="entry name" value="NACHT DOMAIN-CONTAINING PROTEIN"/>
    <property type="match status" value="1"/>
</dbReference>
<dbReference type="RefSeq" id="XP_045267024.1">
    <property type="nucleotide sequence ID" value="XM_045407579.1"/>
</dbReference>
<dbReference type="InterPro" id="IPR011047">
    <property type="entry name" value="Quinoprotein_ADH-like_sf"/>
</dbReference>
<dbReference type="SMART" id="SM00320">
    <property type="entry name" value="WD40"/>
    <property type="match status" value="20"/>
</dbReference>
<feature type="repeat" description="WD" evidence="2">
    <location>
        <begin position="965"/>
        <end position="1001"/>
    </location>
</feature>
<dbReference type="GeneID" id="69014744"/>
<evidence type="ECO:0000256" key="3">
    <source>
        <dbReference type="SAM" id="MobiDB-lite"/>
    </source>
</evidence>
<keyword evidence="1" id="KW-0677">Repeat</keyword>
<gene>
    <name evidence="5" type="ORF">GCG54_00007600</name>
</gene>
<feature type="repeat" description="WD" evidence="2">
    <location>
        <begin position="2718"/>
        <end position="2752"/>
    </location>
</feature>
<evidence type="ECO:0000256" key="1">
    <source>
        <dbReference type="ARBA" id="ARBA00022737"/>
    </source>
</evidence>
<dbReference type="Gene3D" id="2.130.10.10">
    <property type="entry name" value="YVTN repeat-like/Quinoprotein amine dehydrogenase"/>
    <property type="match status" value="8"/>
</dbReference>
<dbReference type="SUPFAM" id="SSF53167">
    <property type="entry name" value="Purine and uridine phosphorylases"/>
    <property type="match status" value="1"/>
</dbReference>
<name>A0A8H4CPR5_COLGL</name>
<accession>A0A8H4CPR5</accession>
<dbReference type="InterPro" id="IPR056884">
    <property type="entry name" value="NPHP3-like_N"/>
</dbReference>
<evidence type="ECO:0000313" key="5">
    <source>
        <dbReference type="EMBL" id="KAF3807865.1"/>
    </source>
</evidence>
<dbReference type="SUPFAM" id="SSF52540">
    <property type="entry name" value="P-loop containing nucleoside triphosphate hydrolases"/>
    <property type="match status" value="1"/>
</dbReference>
<feature type="repeat" description="WD" evidence="2">
    <location>
        <begin position="1057"/>
        <end position="1098"/>
    </location>
</feature>
<dbReference type="Proteomes" id="UP000613401">
    <property type="component" value="Unassembled WGS sequence"/>
</dbReference>
<comment type="caution">
    <text evidence="5">The sequence shown here is derived from an EMBL/GenBank/DDBJ whole genome shotgun (WGS) entry which is preliminary data.</text>
</comment>
<dbReference type="PANTHER" id="PTHR10039">
    <property type="entry name" value="AMELOGENIN"/>
    <property type="match status" value="1"/>
</dbReference>
<organism evidence="5 6">
    <name type="scientific">Colletotrichum gloeosporioides</name>
    <name type="common">Anthracnose fungus</name>
    <name type="synonym">Glomerella cingulata</name>
    <dbReference type="NCBI Taxonomy" id="474922"/>
    <lineage>
        <taxon>Eukaryota</taxon>
        <taxon>Fungi</taxon>
        <taxon>Dikarya</taxon>
        <taxon>Ascomycota</taxon>
        <taxon>Pezizomycotina</taxon>
        <taxon>Sordariomycetes</taxon>
        <taxon>Hypocreomycetidae</taxon>
        <taxon>Glomerellales</taxon>
        <taxon>Glomerellaceae</taxon>
        <taxon>Colletotrichum</taxon>
        <taxon>Colletotrichum gloeosporioides species complex</taxon>
    </lineage>
</organism>
<dbReference type="PROSITE" id="PS50837">
    <property type="entry name" value="NACHT"/>
    <property type="match status" value="1"/>
</dbReference>
<feature type="region of interest" description="Disordered" evidence="3">
    <location>
        <begin position="12"/>
        <end position="109"/>
    </location>
</feature>
<dbReference type="InterPro" id="IPR001680">
    <property type="entry name" value="WD40_rpt"/>
</dbReference>
<feature type="repeat" description="WD" evidence="2">
    <location>
        <begin position="2766"/>
        <end position="2790"/>
    </location>
</feature>
<dbReference type="GO" id="GO:0003824">
    <property type="term" value="F:catalytic activity"/>
    <property type="evidence" value="ECO:0007669"/>
    <property type="project" value="InterPro"/>
</dbReference>
<feature type="domain" description="NACHT" evidence="4">
    <location>
        <begin position="425"/>
        <end position="569"/>
    </location>
</feature>
<dbReference type="GO" id="GO:0009116">
    <property type="term" value="P:nucleoside metabolic process"/>
    <property type="evidence" value="ECO:0007669"/>
    <property type="project" value="InterPro"/>
</dbReference>
<dbReference type="InterPro" id="IPR015943">
    <property type="entry name" value="WD40/YVTN_repeat-like_dom_sf"/>
</dbReference>
<dbReference type="Pfam" id="PF24883">
    <property type="entry name" value="NPHP3_N"/>
    <property type="match status" value="2"/>
</dbReference>
<feature type="compositionally biased region" description="Low complexity" evidence="3">
    <location>
        <begin position="95"/>
        <end position="106"/>
    </location>
</feature>
<dbReference type="InterPro" id="IPR031359">
    <property type="entry name" value="NACHT_N"/>
</dbReference>
<dbReference type="CDD" id="cd00200">
    <property type="entry name" value="WD40"/>
    <property type="match status" value="1"/>
</dbReference>
<dbReference type="Pfam" id="PF17100">
    <property type="entry name" value="NACHT_N"/>
    <property type="match status" value="1"/>
</dbReference>
<keyword evidence="2" id="KW-0853">WD repeat</keyword>
<dbReference type="Gene3D" id="3.40.50.1580">
    <property type="entry name" value="Nucleoside phosphorylase domain"/>
    <property type="match status" value="2"/>
</dbReference>
<proteinExistence type="predicted"/>
<protein>
    <submittedName>
        <fullName evidence="5">Vegetative incompatibility protein HET-E-1</fullName>
    </submittedName>
</protein>
<dbReference type="Gene3D" id="3.40.50.300">
    <property type="entry name" value="P-loop containing nucleotide triphosphate hydrolases"/>
    <property type="match status" value="2"/>
</dbReference>
<feature type="compositionally biased region" description="Polar residues" evidence="3">
    <location>
        <begin position="20"/>
        <end position="47"/>
    </location>
</feature>
<dbReference type="SUPFAM" id="SSF50978">
    <property type="entry name" value="WD40 repeat-like"/>
    <property type="match status" value="2"/>
</dbReference>
<dbReference type="PROSITE" id="PS50082">
    <property type="entry name" value="WD_REPEATS_2"/>
    <property type="match status" value="6"/>
</dbReference>
<dbReference type="EMBL" id="WVTB01000027">
    <property type="protein sequence ID" value="KAF3807865.1"/>
    <property type="molecule type" value="Genomic_DNA"/>
</dbReference>
<dbReference type="InterPro" id="IPR036322">
    <property type="entry name" value="WD40_repeat_dom_sf"/>
</dbReference>
<dbReference type="SUPFAM" id="SSF50998">
    <property type="entry name" value="Quinoprotein alcohol dehydrogenase-like"/>
    <property type="match status" value="2"/>
</dbReference>
<dbReference type="InterPro" id="IPR007111">
    <property type="entry name" value="NACHT_NTPase"/>
</dbReference>
<sequence>MCLGSLKFWHKHKKRDESSLPLTVTTGTGQLPLTTSIAHRPATSQPSKVLEHANVHSEANATPDVQANSATQTSGFLTESPESPPPTDSLVDHQPSPSLSNSSKSPTGTLQERLWNQAYDGLKSDEPKVVKAYETLLLQKLHEVEPSPASSPDDQIRVSTLGSPEHMEKLVRAGMKRSEEIAKVKANLEEFGQVAESVKAVMQIVVQAAPQAAIAWSCISFALETLANPLTESSINRQGITYVLGMMKWYWELVGLLLDEKSPSKSPSKTLRDQAEEQIIQLYRNILLYQMKSVCVYYRKQIYVLLGDMIKRNDWAGALKGVKDAEDGMRNILSGYTNASIYSRLEGIDSTLKHGLGDIFSLMKTQQKMDEDSENNRWLAALHQTDPVHDKTRIQGIKGELLRDSYHWILAHNSYTQWEKDPQRHLLWIHGDPGKGKTMLLCGIIDELEKKPSNTLSYFFCQATQAKLNNATSVLRGLLYSLAHKYPQLIPYIRREYTAVGREQFEDHNAWEVLSKMFTHMLCYSHLHGVVFIVDALDECVDKDDRRKLLEFIRLVSSTYDIKFIVSSRGWGDMRKGMEDKTTGTSIISLEDNGLSVSTAVAAYIEREVQNLAKSGHCKMSPETLKQVKHHLMENAENTFLWVALVCKELDDPDNHDDQDVHKVLQRSPQGLRGLYRRMFCEISSSTHSELCIKILEVTSVLYRSITLAELHSILSALPQIDVTSDKLRYAIQYCGSMLNIQGDTIYFVHQSAVDFLTDKKLEGLEEITGRHRLVFCGCLEALRTSKAIKRDIYELEAPDILLEDIDTPNPDPLAALKYACVHWVDHLSKCDFSNHMKDNGAAHQFLQDRFLYWAEAMSLLRHIPQAIKAIQELQKLVERESGVAKESISEFVDDANRFLLYHRAVIEDKPLQLYASALVFSPKQSVVKSTFRREAPDWVMITPGLEPIWPACLQKLYASDCGFDAVYAVAYSREGQWLVSGSNGGIVKLWHAASGNCVHTVGGHGEEFTSNYSKNKIPVAAMSVAFSADDELFFSGSLNGVVKIWDRVTGTCTRELQTHSSHANAMAISSDGCIIVSALPNGYINIWSMKEEITSRSIKYHRKDIHSVALSADGQWVFLASSEDFSIGILNVSTGDARQIVTKNSVFAIACSSSGNRVATGSYGGVQIWDRQTGQPVLEKPFELSGYSKNAAYVDLSADSQFVAAGSRYGISVWNTTTGDLVWMTDHSNASDVNSISFSPDARRIVSTSWPTIQVWDLSISPEAAYHDPKYFPEYLCYSDQHHFIASYPDDNVRMWGRAADKPDSMFHREGTHFIALSRDSQQLATTTGRRGTIVIWDTKTAQIFQIFCSRTEKVLYDKRDFQEHEFQRTNSDITADCACTCNRCDTEYSHPWKDPPVLGTIFRNSVELAFNFRGLIKIWNTNDGGCVQTLNTGRNCVEHMTFSSNGQWLACLAYDLDKDKRKRINQIIQVWDTATKQCASTLYLDSSLIEYVDSLSLSADMRQLASTTSTWTDDDSRYFAGVCIWDLKSGILLRHFKSDKIENIQAKFDTKLERRLHTEYGFIDTTECLEANDSSLGCAQSEISPKDSEIVPASGRLEVMPSFGGYGLSCDLEWIVRDGKRLLWIPPDFRPDNYDRGHITPVVDGFYTIWLRRARGPVRIMDVANNNSASAKGDGTSEAEDKDAYTVGWICALPLEMAAAKLMLEVHPLQVDQDERDHNTYTLGQIQGHKRPRHFDSVYWLGSEAERRPQLTTFALAMLLGIPTGTSGGVIQSDRGKLVQNKAFERTGSLNAPPTALLRAAGRVKTDHLSGDSRIPDFLSEAFERKPKMKRKFAYQGKSHDCLFKTKYEHVNTDSGCDNCDATQTVQREERDDTDPVVHYGNIASGNQVIKHAETRDRLSRELGVLFFEMEAAGLMQEFPCLVVRGICDYSDSHKNKRWQEYAAATSAAYAKELLSVVPPKRLEKEKPIFLDLSVDPQLRNSVLETKKAILYQTEQQETRYEDEQNRQCLNDLFQTDPVDDKKRILRDKGGLLEGSCQWILELPEYQHWKASPHGSRLWIKGEPGKGKTMLVCGMIESLEADPLRKMCYYVFCQATDSRLNTATAVIRGLIYQLARKHPWVLFKVRARYDVAGKTLFEDANAWNAVSEILLLSFQDSRLDGVTLVVDALDECVTGRGKLLEFIRTSSKSRIKWIVSSQYLQEIKEAFAKTSGDTKFSISLEQQQHMISGTIQRYIKKNVEDLASRKQYDDSTRSKIERHLSENANNTFLWVALVCQRLGETQGWRVEMIFHNLPKGLTSLYKRMLHDVSISENSILPQQVLAILSVLERPVALSELPFVIQLPSHISDNLRFVEELVEDCGSFLFIRDGIVRFVHQSAVDFLQNEDIVQNQQFRGLSGVVDRHQLVFRRSFGVLYRSETLKRDIYGLEVPGSHMEDIKPPEPDRLACLKYSCVHWVDHLHAWIIRLKNKESTTALTRLEENPMLTDREIIRNIVGFLRGKFIYWVEALILLGHISKGIQAIQKLSMLVEPGSTEDAKALADFTRDANRFVLYNREVMEEYPLQLYASSLAFSPQESIMKKHFEHDIPDWIVKLSGLDSAWSPCLQTIANDGRSIPIAFSGDGKWLASTSATTRLHKSVIKIWEASTGILTSTLRGNFPHRPSISFSGDRKKASKLAITSMDNSVSIWDPESGTLLRTVCGRTEVGVCSPESPLGDVLAVVFSFDNCKIASHHADGKLVIWDAESGEKIHSFPGHSTRRHNTMRVAFSPDNSLVAAFSDDARVNVWKVQAPHSPQILGEMVDQVSDVSFSSDSHLLASAGSSNTNGSSWVWDISTGSLRKKITHKGLSHICLAFSPKAESQRLAVAYECEIDIWDMDKATTSVWHVSARASEIFSLSFSPDGQRLASGTTHGEIKIWDVSIRPSKSRKIGLPPKQIVFTPDGSQAIYYDQSTNTIGIRNIDTEWQDSAIVLREKGWFPSLALSNDKSRIACTTYGKIRLFNAANQALLQKIPAITEDHTLLAFQHNNQLASSSQSAIKLWIDRKSTLSISIPNMNITCFAVSRDGEYLAYACEKMGTLFNDETFIQVSDVKAGKSFAPIHVDYANIKYVVFLSDKQKFVVVSAGRIQIWDVARGLCLLTLRDDPERIPYNVLFDNKINTRLHTQFGFLDLNLESLEDPNQQTSIENEPFSGYGIGLSWWKSNIDDVNWIVRNGEKVLWVPVDYQWDNAVLDDITPFIDGTTLIWASRRVNGLMRIELKDL</sequence>
<dbReference type="PROSITE" id="PS50294">
    <property type="entry name" value="WD_REPEATS_REGION"/>
    <property type="match status" value="1"/>
</dbReference>
<reference evidence="5" key="2">
    <citation type="submission" date="2020-03" db="EMBL/GenBank/DDBJ databases">
        <authorList>
            <person name="Fu F.-F."/>
            <person name="Chen J."/>
        </authorList>
    </citation>
    <scope>NUCLEOTIDE SEQUENCE</scope>
    <source>
        <strain evidence="5">Lc1</strain>
    </source>
</reference>
<feature type="repeat" description="WD" evidence="2">
    <location>
        <begin position="1024"/>
        <end position="1056"/>
    </location>
</feature>
<reference evidence="5" key="1">
    <citation type="journal article" date="2020" name="Phytopathology">
        <title>Genome sequence and comparative analysis of Colletotrichum gloeosporioides isolated from Liriodendron leaves.</title>
        <authorList>
            <person name="Fu F.F."/>
            <person name="Hao Z."/>
            <person name="Wang P."/>
            <person name="Lu Y."/>
            <person name="Xue L.J."/>
            <person name="Wei G."/>
            <person name="Tian Y."/>
            <person name="Baishi H."/>
            <person name="Xu H."/>
            <person name="Shi J."/>
            <person name="Cheng T."/>
            <person name="Wang G."/>
            <person name="Yi Y."/>
            <person name="Chen J."/>
        </authorList>
    </citation>
    <scope>NUCLEOTIDE SEQUENCE</scope>
    <source>
        <strain evidence="5">Lc1</strain>
    </source>
</reference>
<keyword evidence="6" id="KW-1185">Reference proteome</keyword>
<feature type="repeat" description="WD" evidence="2">
    <location>
        <begin position="2887"/>
        <end position="2921"/>
    </location>
</feature>
<evidence type="ECO:0000313" key="6">
    <source>
        <dbReference type="Proteomes" id="UP000613401"/>
    </source>
</evidence>
<dbReference type="InterPro" id="IPR035994">
    <property type="entry name" value="Nucleoside_phosphorylase_sf"/>
</dbReference>
<feature type="compositionally biased region" description="Polar residues" evidence="3">
    <location>
        <begin position="57"/>
        <end position="77"/>
    </location>
</feature>
<dbReference type="InterPro" id="IPR027417">
    <property type="entry name" value="P-loop_NTPase"/>
</dbReference>
<evidence type="ECO:0000259" key="4">
    <source>
        <dbReference type="PROSITE" id="PS50837"/>
    </source>
</evidence>
<dbReference type="Pfam" id="PF00400">
    <property type="entry name" value="WD40"/>
    <property type="match status" value="7"/>
</dbReference>